<dbReference type="Proteomes" id="UP001207742">
    <property type="component" value="Unassembled WGS sequence"/>
</dbReference>
<dbReference type="PANTHER" id="PTHR43539:SF78">
    <property type="entry name" value="FLAVIN-CONTAINING MONOOXYGENASE"/>
    <property type="match status" value="1"/>
</dbReference>
<dbReference type="PANTHER" id="PTHR43539">
    <property type="entry name" value="FLAVIN-BINDING MONOOXYGENASE-LIKE PROTEIN (AFU_ORTHOLOGUE AFUA_4G09220)"/>
    <property type="match status" value="1"/>
</dbReference>
<comment type="caution">
    <text evidence="2">The sequence shown here is derived from an EMBL/GenBank/DDBJ whole genome shotgun (WGS) entry which is preliminary data.</text>
</comment>
<dbReference type="InterPro" id="IPR050982">
    <property type="entry name" value="Auxin_biosynth/cation_transpt"/>
</dbReference>
<dbReference type="EMBL" id="JAPDNS010000002">
    <property type="protein sequence ID" value="MCW3485785.1"/>
    <property type="molecule type" value="Genomic_DNA"/>
</dbReference>
<accession>A0ABT3IPR9</accession>
<reference evidence="2 3" key="1">
    <citation type="submission" date="2022-10" db="EMBL/GenBank/DDBJ databases">
        <title>Chitinophaga nivalis PC15 sp. nov., isolated from Pyeongchang county, South Korea.</title>
        <authorList>
            <person name="Trinh H.N."/>
        </authorList>
    </citation>
    <scope>NUCLEOTIDE SEQUENCE [LARGE SCALE GENOMIC DNA]</scope>
    <source>
        <strain evidence="2 3">PC14</strain>
    </source>
</reference>
<dbReference type="RefSeq" id="WP_264732571.1">
    <property type="nucleotide sequence ID" value="NZ_JAPDNR010000001.1"/>
</dbReference>
<dbReference type="PRINTS" id="PR00368">
    <property type="entry name" value="FADPNR"/>
</dbReference>
<evidence type="ECO:0000313" key="3">
    <source>
        <dbReference type="Proteomes" id="UP001207742"/>
    </source>
</evidence>
<sequence length="418" mass="46186">MKNIPDVIVIGGGHAGLSISYHLQQQQISHMVLERGQIGESWHSQRWDSFTLNTPNWMNLLPGETADSYTDPDAFLSRQAFLRKLQQYVQRYRLPVHTGCNVTRVHPLPEGLFHVQYQHMRITCEVVCRQLVIASGMMSRGQTQDTTFFPPAITPYHAATYRHPAQLPAGNVLVIGSGQSGCQITEELAAAGKKVFLATSKVGRSPRWYKGRDMMHWMVQTGYMDMPTAAVQDSNMLHARQPQVSGIGAYGHTISLQWLHGKGVAIMGKFTGADATQLYFDQQAAAHVHYADERSALMKQMADHYIASQALPDATILPDEADLPDPGAACVDGRTALHIGDENITAVIRTTGFDTDFSWLQLPILNAQGQLIHTNGITPLPGIYALGFPWLRKRKSGIIYGIAEDAAFIAGEILKNRS</sequence>
<dbReference type="PRINTS" id="PR00411">
    <property type="entry name" value="PNDRDTASEI"/>
</dbReference>
<evidence type="ECO:0000256" key="1">
    <source>
        <dbReference type="ARBA" id="ARBA00023002"/>
    </source>
</evidence>
<evidence type="ECO:0000313" key="2">
    <source>
        <dbReference type="EMBL" id="MCW3485785.1"/>
    </source>
</evidence>
<dbReference type="SUPFAM" id="SSF51905">
    <property type="entry name" value="FAD/NAD(P)-binding domain"/>
    <property type="match status" value="2"/>
</dbReference>
<dbReference type="Gene3D" id="3.50.50.60">
    <property type="entry name" value="FAD/NAD(P)-binding domain"/>
    <property type="match status" value="1"/>
</dbReference>
<dbReference type="InterPro" id="IPR036188">
    <property type="entry name" value="FAD/NAD-bd_sf"/>
</dbReference>
<name>A0ABT3IPR9_9BACT</name>
<gene>
    <name evidence="2" type="ORF">OL497_17905</name>
</gene>
<keyword evidence="1" id="KW-0560">Oxidoreductase</keyword>
<dbReference type="Pfam" id="PF13738">
    <property type="entry name" value="Pyr_redox_3"/>
    <property type="match status" value="1"/>
</dbReference>
<keyword evidence="3" id="KW-1185">Reference proteome</keyword>
<proteinExistence type="predicted"/>
<organism evidence="2 3">
    <name type="scientific">Chitinophaga nivalis</name>
    <dbReference type="NCBI Taxonomy" id="2991709"/>
    <lineage>
        <taxon>Bacteria</taxon>
        <taxon>Pseudomonadati</taxon>
        <taxon>Bacteroidota</taxon>
        <taxon>Chitinophagia</taxon>
        <taxon>Chitinophagales</taxon>
        <taxon>Chitinophagaceae</taxon>
        <taxon>Chitinophaga</taxon>
    </lineage>
</organism>
<protein>
    <submittedName>
        <fullName evidence="2">NAD(P)-binding domain-containing protein</fullName>
    </submittedName>
</protein>